<evidence type="ECO:0000256" key="7">
    <source>
        <dbReference type="ARBA" id="ARBA00022795"/>
    </source>
</evidence>
<feature type="coiled-coil region" evidence="11">
    <location>
        <begin position="104"/>
        <end position="131"/>
    </location>
</feature>
<dbReference type="GO" id="GO:0006935">
    <property type="term" value="P:chemotaxis"/>
    <property type="evidence" value="ECO:0007669"/>
    <property type="project" value="UniProtKB-KW"/>
</dbReference>
<dbReference type="Proteomes" id="UP000201169">
    <property type="component" value="Chromosome"/>
</dbReference>
<evidence type="ECO:0000256" key="1">
    <source>
        <dbReference type="ARBA" id="ARBA00004413"/>
    </source>
</evidence>
<keyword evidence="9" id="KW-0472">Membrane</keyword>
<dbReference type="Pfam" id="PF02050">
    <property type="entry name" value="FliJ"/>
    <property type="match status" value="1"/>
</dbReference>
<keyword evidence="6" id="KW-0145">Chemotaxis</keyword>
<keyword evidence="8" id="KW-0653">Protein transport</keyword>
<keyword evidence="12" id="KW-0966">Cell projection</keyword>
<dbReference type="GO" id="GO:0071973">
    <property type="term" value="P:bacterial-type flagellum-dependent cell motility"/>
    <property type="evidence" value="ECO:0007669"/>
    <property type="project" value="InterPro"/>
</dbReference>
<keyword evidence="7" id="KW-1005">Bacterial flagellum biogenesis</keyword>
<keyword evidence="13" id="KW-1185">Reference proteome</keyword>
<sequence>MKTKYSSVLKVKKQALDKAESTLSKARNRQRQSELELELALKQYEEIKLPSSGSVQNLRQSLEFLDVARVFKEEKKQRVELSKKEVAHYQMLYKKANLEYEKIKYLESEELKELQKKLKKEEEKFIDEIAISRHFYGEKTND</sequence>
<keyword evidence="12" id="KW-0969">Cilium</keyword>
<name>A0A222MZK3_9BACT</name>
<comment type="similarity">
    <text evidence="2">Belongs to the FliJ family.</text>
</comment>
<keyword evidence="10" id="KW-1006">Bacterial flagellum protein export</keyword>
<dbReference type="InterPro" id="IPR053716">
    <property type="entry name" value="Flag_assembly_chemotaxis_eff"/>
</dbReference>
<gene>
    <name evidence="12" type="ORF">CAV_1392</name>
</gene>
<dbReference type="KEGG" id="cavi:CAV_1392"/>
<dbReference type="GO" id="GO:0005886">
    <property type="term" value="C:plasma membrane"/>
    <property type="evidence" value="ECO:0007669"/>
    <property type="project" value="UniProtKB-SubCell"/>
</dbReference>
<proteinExistence type="inferred from homology"/>
<reference evidence="12 13" key="1">
    <citation type="submission" date="2017-07" db="EMBL/GenBank/DDBJ databases">
        <title>Analysis of two Campylobacter avium genomes and identification of a novel hippuricase gene.</title>
        <authorList>
            <person name="Miller W.G."/>
            <person name="Chapman M.H."/>
            <person name="Yee E."/>
            <person name="Revez J."/>
            <person name="Bono J.L."/>
            <person name="Rossi M."/>
        </authorList>
    </citation>
    <scope>NUCLEOTIDE SEQUENCE [LARGE SCALE GENOMIC DNA]</scope>
    <source>
        <strain evidence="12 13">LMG 24591</strain>
    </source>
</reference>
<evidence type="ECO:0000256" key="5">
    <source>
        <dbReference type="ARBA" id="ARBA00022475"/>
    </source>
</evidence>
<dbReference type="Gene3D" id="1.10.287.1700">
    <property type="match status" value="1"/>
</dbReference>
<evidence type="ECO:0000256" key="11">
    <source>
        <dbReference type="SAM" id="Coils"/>
    </source>
</evidence>
<keyword evidence="11" id="KW-0175">Coiled coil</keyword>
<evidence type="ECO:0000256" key="8">
    <source>
        <dbReference type="ARBA" id="ARBA00022927"/>
    </source>
</evidence>
<protein>
    <recommendedName>
        <fullName evidence="3">Flagellar FliJ protein</fullName>
    </recommendedName>
</protein>
<evidence type="ECO:0000313" key="12">
    <source>
        <dbReference type="EMBL" id="ASQ31012.1"/>
    </source>
</evidence>
<dbReference type="EMBL" id="CP022347">
    <property type="protein sequence ID" value="ASQ31012.1"/>
    <property type="molecule type" value="Genomic_DNA"/>
</dbReference>
<feature type="coiled-coil region" evidence="11">
    <location>
        <begin position="9"/>
        <end position="43"/>
    </location>
</feature>
<dbReference type="InterPro" id="IPR012823">
    <property type="entry name" value="Flagell_FliJ"/>
</dbReference>
<dbReference type="GO" id="GO:0009288">
    <property type="term" value="C:bacterial-type flagellum"/>
    <property type="evidence" value="ECO:0007669"/>
    <property type="project" value="InterPro"/>
</dbReference>
<keyword evidence="4" id="KW-0813">Transport</keyword>
<keyword evidence="5" id="KW-1003">Cell membrane</keyword>
<organism evidence="12 13">
    <name type="scientific">Campylobacter avium LMG 24591</name>
    <dbReference type="NCBI Taxonomy" id="522484"/>
    <lineage>
        <taxon>Bacteria</taxon>
        <taxon>Pseudomonadati</taxon>
        <taxon>Campylobacterota</taxon>
        <taxon>Epsilonproteobacteria</taxon>
        <taxon>Campylobacterales</taxon>
        <taxon>Campylobacteraceae</taxon>
        <taxon>Campylobacter</taxon>
    </lineage>
</organism>
<dbReference type="OrthoDB" id="5362977at2"/>
<evidence type="ECO:0000313" key="13">
    <source>
        <dbReference type="Proteomes" id="UP000201169"/>
    </source>
</evidence>
<comment type="subcellular location">
    <subcellularLocation>
        <location evidence="1">Cell membrane</location>
        <topology evidence="1">Peripheral membrane protein</topology>
        <orientation evidence="1">Cytoplasmic side</orientation>
    </subcellularLocation>
</comment>
<evidence type="ECO:0000256" key="2">
    <source>
        <dbReference type="ARBA" id="ARBA00010004"/>
    </source>
</evidence>
<evidence type="ECO:0000256" key="10">
    <source>
        <dbReference type="ARBA" id="ARBA00023225"/>
    </source>
</evidence>
<dbReference type="GO" id="GO:0015031">
    <property type="term" value="P:protein transport"/>
    <property type="evidence" value="ECO:0007669"/>
    <property type="project" value="UniProtKB-KW"/>
</dbReference>
<keyword evidence="12" id="KW-0282">Flagellum</keyword>
<dbReference type="AlphaFoldDB" id="A0A222MZK3"/>
<dbReference type="GO" id="GO:0044781">
    <property type="term" value="P:bacterial-type flagellum organization"/>
    <property type="evidence" value="ECO:0007669"/>
    <property type="project" value="UniProtKB-KW"/>
</dbReference>
<dbReference type="RefSeq" id="WP_094325821.1">
    <property type="nucleotide sequence ID" value="NZ_CP022347.1"/>
</dbReference>
<evidence type="ECO:0000256" key="9">
    <source>
        <dbReference type="ARBA" id="ARBA00023136"/>
    </source>
</evidence>
<evidence type="ECO:0000256" key="4">
    <source>
        <dbReference type="ARBA" id="ARBA00022448"/>
    </source>
</evidence>
<evidence type="ECO:0000256" key="6">
    <source>
        <dbReference type="ARBA" id="ARBA00022500"/>
    </source>
</evidence>
<accession>A0A222MZK3</accession>
<evidence type="ECO:0000256" key="3">
    <source>
        <dbReference type="ARBA" id="ARBA00020392"/>
    </source>
</evidence>